<gene>
    <name evidence="2" type="ORF">NEIELOOT_00308</name>
</gene>
<evidence type="ECO:0000313" key="2">
    <source>
        <dbReference type="EMBL" id="EFE50956.1"/>
    </source>
</evidence>
<feature type="region of interest" description="Disordered" evidence="1">
    <location>
        <begin position="1"/>
        <end position="21"/>
    </location>
</feature>
<organism evidence="2 3">
    <name type="scientific">Neisseria elongata subsp. glycolytica ATCC 29315</name>
    <dbReference type="NCBI Taxonomy" id="546263"/>
    <lineage>
        <taxon>Bacteria</taxon>
        <taxon>Pseudomonadati</taxon>
        <taxon>Pseudomonadota</taxon>
        <taxon>Betaproteobacteria</taxon>
        <taxon>Neisseriales</taxon>
        <taxon>Neisseriaceae</taxon>
        <taxon>Neisseria</taxon>
    </lineage>
</organism>
<sequence length="51" mass="6024">MENLLPACLRPSESGNRDKDGTDNQIIWRLKYKLYRKQLAKNLELGKGREY</sequence>
<comment type="caution">
    <text evidence="2">The sequence shown here is derived from an EMBL/GenBank/DDBJ whole genome shotgun (WGS) entry which is preliminary data.</text>
</comment>
<dbReference type="Proteomes" id="UP000005536">
    <property type="component" value="Unassembled WGS sequence"/>
</dbReference>
<reference evidence="2 3" key="1">
    <citation type="submission" date="2010-02" db="EMBL/GenBank/DDBJ databases">
        <authorList>
            <person name="Weinstock G."/>
            <person name="Sodergren E."/>
            <person name="Clifton S."/>
            <person name="Fulton L."/>
            <person name="Fulton B."/>
            <person name="Courtney L."/>
            <person name="Fronick C."/>
            <person name="Harrison M."/>
            <person name="Strong C."/>
            <person name="Farmer C."/>
            <person name="Delahaunty K."/>
            <person name="Markovic C."/>
            <person name="Hall O."/>
            <person name="Minx P."/>
            <person name="Tomlinson C."/>
            <person name="Mitreva M."/>
            <person name="Nelson J."/>
            <person name="Hou S."/>
            <person name="Wollam A."/>
            <person name="Pepin K.H."/>
            <person name="Johnson M."/>
            <person name="Bhonagiri V."/>
            <person name="Zhang X."/>
            <person name="Suruliraj S."/>
            <person name="Warren W."/>
            <person name="Chinwalla A."/>
            <person name="Mardis E.R."/>
            <person name="Wilson R.K."/>
        </authorList>
    </citation>
    <scope>NUCLEOTIDE SEQUENCE [LARGE SCALE GENOMIC DNA]</scope>
    <source>
        <strain evidence="2 3">ATCC 29315</strain>
    </source>
</reference>
<evidence type="ECO:0000313" key="3">
    <source>
        <dbReference type="Proteomes" id="UP000005536"/>
    </source>
</evidence>
<protein>
    <submittedName>
        <fullName evidence="2">Uncharacterized protein</fullName>
    </submittedName>
</protein>
<evidence type="ECO:0000256" key="1">
    <source>
        <dbReference type="SAM" id="MobiDB-lite"/>
    </source>
</evidence>
<dbReference type="AlphaFoldDB" id="D4DMN9"/>
<name>D4DMN9_NEIEG</name>
<proteinExistence type="predicted"/>
<accession>D4DMN9</accession>
<dbReference type="EMBL" id="ADBF01000006">
    <property type="protein sequence ID" value="EFE50956.1"/>
    <property type="molecule type" value="Genomic_DNA"/>
</dbReference>